<keyword evidence="1" id="KW-1133">Transmembrane helix</keyword>
<dbReference type="STRING" id="1314751.GCA_001591425_04186"/>
<gene>
    <name evidence="2" type="ORF">BC6307_02630</name>
</gene>
<name>A0A223KL83_9BACI</name>
<sequence length="83" mass="9219">MNKTLAAVGCFFIFISAFLFGVKHITAAITISYVNSVQTNYFAGGYESIETGITFWTILSLLFGLLLLVYSLWGNVRKLRGTK</sequence>
<feature type="transmembrane region" description="Helical" evidence="1">
    <location>
        <begin position="52"/>
        <end position="73"/>
    </location>
</feature>
<evidence type="ECO:0000313" key="3">
    <source>
        <dbReference type="Proteomes" id="UP000215224"/>
    </source>
</evidence>
<dbReference type="Proteomes" id="UP000215224">
    <property type="component" value="Chromosome"/>
</dbReference>
<evidence type="ECO:0000313" key="2">
    <source>
        <dbReference type="EMBL" id="AST90255.1"/>
    </source>
</evidence>
<dbReference type="EMBL" id="CP018866">
    <property type="protein sequence ID" value="AST90255.1"/>
    <property type="molecule type" value="Genomic_DNA"/>
</dbReference>
<dbReference type="KEGG" id="bcoh:BC6307_02630"/>
<keyword evidence="1" id="KW-0812">Transmembrane</keyword>
<evidence type="ECO:0000256" key="1">
    <source>
        <dbReference type="SAM" id="Phobius"/>
    </source>
</evidence>
<accession>A0A223KL83</accession>
<keyword evidence="1" id="KW-0472">Membrane</keyword>
<proteinExistence type="predicted"/>
<organism evidence="2 3">
    <name type="scientific">Sutcliffiella cohnii</name>
    <dbReference type="NCBI Taxonomy" id="33932"/>
    <lineage>
        <taxon>Bacteria</taxon>
        <taxon>Bacillati</taxon>
        <taxon>Bacillota</taxon>
        <taxon>Bacilli</taxon>
        <taxon>Bacillales</taxon>
        <taxon>Bacillaceae</taxon>
        <taxon>Sutcliffiella</taxon>
    </lineage>
</organism>
<keyword evidence="3" id="KW-1185">Reference proteome</keyword>
<protein>
    <submittedName>
        <fullName evidence="2">Uncharacterized protein</fullName>
    </submittedName>
</protein>
<dbReference type="AlphaFoldDB" id="A0A223KL83"/>
<reference evidence="2 3" key="1">
    <citation type="submission" date="2016-12" db="EMBL/GenBank/DDBJ databases">
        <title>The whole genome sequencing and assembly of Bacillus cohnii DSM 6307T strain.</title>
        <authorList>
            <person name="Lee Y.-J."/>
            <person name="Yi H."/>
            <person name="Bahn Y.-S."/>
            <person name="Kim J.F."/>
            <person name="Lee D.-W."/>
        </authorList>
    </citation>
    <scope>NUCLEOTIDE SEQUENCE [LARGE SCALE GENOMIC DNA]</scope>
    <source>
        <strain evidence="2 3">DSM 6307</strain>
    </source>
</reference>
<dbReference type="RefSeq" id="WP_066420320.1">
    <property type="nucleotide sequence ID" value="NZ_CP018866.1"/>
</dbReference>